<keyword evidence="1" id="KW-0732">Signal</keyword>
<feature type="chain" id="PRO_5011695414" description="Peptidase inhibitor family I36" evidence="1">
    <location>
        <begin position="29"/>
        <end position="141"/>
    </location>
</feature>
<proteinExistence type="predicted"/>
<evidence type="ECO:0000313" key="3">
    <source>
        <dbReference type="Proteomes" id="UP000199623"/>
    </source>
</evidence>
<evidence type="ECO:0000256" key="1">
    <source>
        <dbReference type="SAM" id="SignalP"/>
    </source>
</evidence>
<evidence type="ECO:0008006" key="4">
    <source>
        <dbReference type="Google" id="ProtNLM"/>
    </source>
</evidence>
<dbReference type="OrthoDB" id="3693320at2"/>
<sequence length="141" mass="14891">MYRKIAGAAGIAALVVGTLFGIASPANAETNPYCSSVTQIGTTGYIKSGGANIASVKQFKGCNKNWAYTYVWESFRNSHGGDWWACSGISTSSGLQDYKCGGNRKAEAWSSGASTLNVCTKAYGQLQWSNGEGYAVSSQRC</sequence>
<keyword evidence="3" id="KW-1185">Reference proteome</keyword>
<name>A0A1G7QAX4_9PSEU</name>
<feature type="signal peptide" evidence="1">
    <location>
        <begin position="1"/>
        <end position="28"/>
    </location>
</feature>
<reference evidence="3" key="1">
    <citation type="submission" date="2016-10" db="EMBL/GenBank/DDBJ databases">
        <authorList>
            <person name="Varghese N."/>
            <person name="Submissions S."/>
        </authorList>
    </citation>
    <scope>NUCLEOTIDE SEQUENCE [LARGE SCALE GENOMIC DNA]</scope>
    <source>
        <strain evidence="3">CGMCC 4.3506</strain>
    </source>
</reference>
<dbReference type="Proteomes" id="UP000199623">
    <property type="component" value="Unassembled WGS sequence"/>
</dbReference>
<protein>
    <recommendedName>
        <fullName evidence="4">Peptidase inhibitor family I36</fullName>
    </recommendedName>
</protein>
<dbReference type="RefSeq" id="WP_090048305.1">
    <property type="nucleotide sequence ID" value="NZ_FNCC01000004.1"/>
</dbReference>
<evidence type="ECO:0000313" key="2">
    <source>
        <dbReference type="EMBL" id="SDF95595.1"/>
    </source>
</evidence>
<organism evidence="2 3">
    <name type="scientific">Lentzea fradiae</name>
    <dbReference type="NCBI Taxonomy" id="200378"/>
    <lineage>
        <taxon>Bacteria</taxon>
        <taxon>Bacillati</taxon>
        <taxon>Actinomycetota</taxon>
        <taxon>Actinomycetes</taxon>
        <taxon>Pseudonocardiales</taxon>
        <taxon>Pseudonocardiaceae</taxon>
        <taxon>Lentzea</taxon>
    </lineage>
</organism>
<dbReference type="AlphaFoldDB" id="A0A1G7QAX4"/>
<gene>
    <name evidence="2" type="ORF">SAMN05216553_104359</name>
</gene>
<accession>A0A1G7QAX4</accession>
<dbReference type="EMBL" id="FNCC01000004">
    <property type="protein sequence ID" value="SDF95595.1"/>
    <property type="molecule type" value="Genomic_DNA"/>
</dbReference>